<evidence type="ECO:0000313" key="9">
    <source>
        <dbReference type="Proteomes" id="UP001170717"/>
    </source>
</evidence>
<evidence type="ECO:0000256" key="2">
    <source>
        <dbReference type="ARBA" id="ARBA00023015"/>
    </source>
</evidence>
<reference evidence="7" key="2">
    <citation type="submission" date="2023-07" db="EMBL/GenBank/DDBJ databases">
        <title>Genome content predicts the carbon catabolic preferences of heterotrophic bacteria.</title>
        <authorList>
            <person name="Gralka M."/>
        </authorList>
    </citation>
    <scope>NUCLEOTIDE SEQUENCE</scope>
    <source>
        <strain evidence="7">F2M12</strain>
    </source>
</reference>
<organism evidence="7 9">
    <name type="scientific">Alteromonas stellipolaris</name>
    <dbReference type="NCBI Taxonomy" id="233316"/>
    <lineage>
        <taxon>Bacteria</taxon>
        <taxon>Pseudomonadati</taxon>
        <taxon>Pseudomonadota</taxon>
        <taxon>Gammaproteobacteria</taxon>
        <taxon>Alteromonadales</taxon>
        <taxon>Alteromonadaceae</taxon>
        <taxon>Alteromonas/Salinimonas group</taxon>
        <taxon>Alteromonas</taxon>
    </lineage>
</organism>
<dbReference type="FunFam" id="1.10.10.10:FF:000001">
    <property type="entry name" value="LysR family transcriptional regulator"/>
    <property type="match status" value="1"/>
</dbReference>
<dbReference type="EMBL" id="CP013926">
    <property type="protein sequence ID" value="AMJ75299.1"/>
    <property type="molecule type" value="Genomic_DNA"/>
</dbReference>
<dbReference type="EMBL" id="JAUOQI010000016">
    <property type="protein sequence ID" value="MDO6579197.1"/>
    <property type="molecule type" value="Genomic_DNA"/>
</dbReference>
<keyword evidence="8" id="KW-1185">Reference proteome</keyword>
<keyword evidence="4" id="KW-0804">Transcription</keyword>
<dbReference type="GO" id="GO:0003700">
    <property type="term" value="F:DNA-binding transcription factor activity"/>
    <property type="evidence" value="ECO:0007669"/>
    <property type="project" value="InterPro"/>
</dbReference>
<dbReference type="InterPro" id="IPR036388">
    <property type="entry name" value="WH-like_DNA-bd_sf"/>
</dbReference>
<dbReference type="InterPro" id="IPR000847">
    <property type="entry name" value="LysR_HTH_N"/>
</dbReference>
<keyword evidence="2" id="KW-0805">Transcription regulation</keyword>
<dbReference type="PANTHER" id="PTHR30537">
    <property type="entry name" value="HTH-TYPE TRANSCRIPTIONAL REGULATOR"/>
    <property type="match status" value="1"/>
</dbReference>
<dbReference type="GO" id="GO:0006351">
    <property type="term" value="P:DNA-templated transcription"/>
    <property type="evidence" value="ECO:0007669"/>
    <property type="project" value="TreeGrafter"/>
</dbReference>
<evidence type="ECO:0000313" key="7">
    <source>
        <dbReference type="EMBL" id="MDO6579197.1"/>
    </source>
</evidence>
<dbReference type="Proteomes" id="UP000056750">
    <property type="component" value="Chromosome"/>
</dbReference>
<dbReference type="KEGG" id="asq:AVL57_15795"/>
<gene>
    <name evidence="6" type="ORF">AVL57_15795</name>
    <name evidence="7" type="ORF">Q4527_17470</name>
</gene>
<evidence type="ECO:0000256" key="1">
    <source>
        <dbReference type="ARBA" id="ARBA00009437"/>
    </source>
</evidence>
<dbReference type="PRINTS" id="PR00039">
    <property type="entry name" value="HTHLYSR"/>
</dbReference>
<reference evidence="6 8" key="1">
    <citation type="submission" date="2015-12" db="EMBL/GenBank/DDBJ databases">
        <title>Intraspecies pangenome expansion in the marine bacterium Alteromonas.</title>
        <authorList>
            <person name="Lopez-Perez M."/>
            <person name="Rodriguez-Valera F."/>
        </authorList>
    </citation>
    <scope>NUCLEOTIDE SEQUENCE [LARGE SCALE GENOMIC DNA]</scope>
    <source>
        <strain evidence="6 8">LMG 21861</strain>
    </source>
</reference>
<evidence type="ECO:0000259" key="5">
    <source>
        <dbReference type="PROSITE" id="PS50931"/>
    </source>
</evidence>
<evidence type="ECO:0000256" key="3">
    <source>
        <dbReference type="ARBA" id="ARBA00023125"/>
    </source>
</evidence>
<dbReference type="InterPro" id="IPR058163">
    <property type="entry name" value="LysR-type_TF_proteobact-type"/>
</dbReference>
<dbReference type="Pfam" id="PF03466">
    <property type="entry name" value="LysR_substrate"/>
    <property type="match status" value="1"/>
</dbReference>
<evidence type="ECO:0000313" key="8">
    <source>
        <dbReference type="Proteomes" id="UP000056750"/>
    </source>
</evidence>
<feature type="domain" description="HTH lysR-type" evidence="5">
    <location>
        <begin position="1"/>
        <end position="63"/>
    </location>
</feature>
<dbReference type="InterPro" id="IPR005119">
    <property type="entry name" value="LysR_subst-bd"/>
</dbReference>
<dbReference type="AlphaFoldDB" id="A0AAW7Z924"/>
<dbReference type="Gene3D" id="3.40.190.10">
    <property type="entry name" value="Periplasmic binding protein-like II"/>
    <property type="match status" value="2"/>
</dbReference>
<evidence type="ECO:0000313" key="6">
    <source>
        <dbReference type="EMBL" id="AMJ75299.1"/>
    </source>
</evidence>
<keyword evidence="3" id="KW-0238">DNA-binding</keyword>
<accession>A0AAW7Z924</accession>
<dbReference type="Pfam" id="PF00126">
    <property type="entry name" value="HTH_1"/>
    <property type="match status" value="1"/>
</dbReference>
<dbReference type="InterPro" id="IPR036390">
    <property type="entry name" value="WH_DNA-bd_sf"/>
</dbReference>
<dbReference type="Gene3D" id="1.10.10.10">
    <property type="entry name" value="Winged helix-like DNA-binding domain superfamily/Winged helix DNA-binding domain"/>
    <property type="match status" value="1"/>
</dbReference>
<dbReference type="GO" id="GO:0043565">
    <property type="term" value="F:sequence-specific DNA binding"/>
    <property type="evidence" value="ECO:0007669"/>
    <property type="project" value="TreeGrafter"/>
</dbReference>
<dbReference type="PANTHER" id="PTHR30537:SF74">
    <property type="entry name" value="HTH-TYPE TRANSCRIPTIONAL REGULATOR TRPI"/>
    <property type="match status" value="1"/>
</dbReference>
<dbReference type="RefSeq" id="WP_057790153.1">
    <property type="nucleotide sequence ID" value="NZ_CAXIBE010000017.1"/>
</dbReference>
<dbReference type="SUPFAM" id="SSF46785">
    <property type="entry name" value="Winged helix' DNA-binding domain"/>
    <property type="match status" value="1"/>
</dbReference>
<dbReference type="SUPFAM" id="SSF53850">
    <property type="entry name" value="Periplasmic binding protein-like II"/>
    <property type="match status" value="1"/>
</dbReference>
<proteinExistence type="inferred from homology"/>
<comment type="similarity">
    <text evidence="1">Belongs to the LysR transcriptional regulatory family.</text>
</comment>
<dbReference type="PROSITE" id="PS50931">
    <property type="entry name" value="HTH_LYSR"/>
    <property type="match status" value="1"/>
</dbReference>
<sequence>MDKRLRWLNNLLCFEVAARHESYSKAAEELYISQAAVSQQMRQLETNLGVSLFRRQSRKMILTGPGRTLYASCEKGFSEIVNGMNQIHEEPLEGSLTVTSTQAFCSLWLMPNLFEFFNEFPNININIQASNRIESLHKGDIDVAIRFYTSTTASQDDGLITRKFGENGVVPACSPAFQTQKQLHSVEDMLGTRLLALAGEEKASWESYFEHNKINLSNKVLRKTVVSSSDLALSAALAGQGVMLASDVMIGQYLKSGQLVVPVDIPHPVRWKSHFVYLKNSPKQQRIAHFCEWLRKKMANHEALQLQ</sequence>
<dbReference type="Proteomes" id="UP001170717">
    <property type="component" value="Unassembled WGS sequence"/>
</dbReference>
<evidence type="ECO:0000256" key="4">
    <source>
        <dbReference type="ARBA" id="ARBA00023163"/>
    </source>
</evidence>
<protein>
    <submittedName>
        <fullName evidence="7">LysR substrate-binding domain-containing protein</fullName>
    </submittedName>
</protein>
<name>A0AAW7Z924_9ALTE</name>